<dbReference type="AlphaFoldDB" id="A0AAW0R4L7"/>
<name>A0AAW0R4L7_9PEZI</name>
<evidence type="ECO:0000256" key="1">
    <source>
        <dbReference type="SAM" id="MobiDB-lite"/>
    </source>
</evidence>
<protein>
    <submittedName>
        <fullName evidence="2">Uncharacterized protein</fullName>
    </submittedName>
</protein>
<organism evidence="2 3">
    <name type="scientific">Apiospora kogelbergensis</name>
    <dbReference type="NCBI Taxonomy" id="1337665"/>
    <lineage>
        <taxon>Eukaryota</taxon>
        <taxon>Fungi</taxon>
        <taxon>Dikarya</taxon>
        <taxon>Ascomycota</taxon>
        <taxon>Pezizomycotina</taxon>
        <taxon>Sordariomycetes</taxon>
        <taxon>Xylariomycetidae</taxon>
        <taxon>Amphisphaeriales</taxon>
        <taxon>Apiosporaceae</taxon>
        <taxon>Apiospora</taxon>
    </lineage>
</organism>
<dbReference type="EMBL" id="JAQQWP010000003">
    <property type="protein sequence ID" value="KAK8123920.1"/>
    <property type="molecule type" value="Genomic_DNA"/>
</dbReference>
<dbReference type="Proteomes" id="UP001392437">
    <property type="component" value="Unassembled WGS sequence"/>
</dbReference>
<keyword evidence="3" id="KW-1185">Reference proteome</keyword>
<sequence length="252" mass="28485">MPRSSLPARLSPRAFRAARPFPTRAVRQHRQISRVGLRQSKSPGNELDTSVTSSAAYKWQDLPPPFPPFRPQKHIDISSTPALLWQSTLLPRRPQNTLPLTGFTVEKLRYLQQQQEAIAAATADAAATNLDYPMIQSFPWKQKKTINTPRNPGVGKETLPNTDADTKAAAATKAEGWKDTYLPIFKLCIPDHPITFSCEPGYLREPAVPGDEAPTPVRVWTYDWEFERSITLSEREQNEKKRLEAEKIEKAE</sequence>
<accession>A0AAW0R4L7</accession>
<gene>
    <name evidence="2" type="ORF">PG999_003838</name>
</gene>
<evidence type="ECO:0000313" key="3">
    <source>
        <dbReference type="Proteomes" id="UP001392437"/>
    </source>
</evidence>
<reference evidence="2 3" key="1">
    <citation type="submission" date="2023-01" db="EMBL/GenBank/DDBJ databases">
        <title>Analysis of 21 Apiospora genomes using comparative genomics revels a genus with tremendous synthesis potential of carbohydrate active enzymes and secondary metabolites.</title>
        <authorList>
            <person name="Sorensen T."/>
        </authorList>
    </citation>
    <scope>NUCLEOTIDE SEQUENCE [LARGE SCALE GENOMIC DNA]</scope>
    <source>
        <strain evidence="2 3">CBS 117206</strain>
    </source>
</reference>
<feature type="region of interest" description="Disordered" evidence="1">
    <location>
        <begin position="1"/>
        <end position="31"/>
    </location>
</feature>
<evidence type="ECO:0000313" key="2">
    <source>
        <dbReference type="EMBL" id="KAK8123920.1"/>
    </source>
</evidence>
<proteinExistence type="predicted"/>
<comment type="caution">
    <text evidence="2">The sequence shown here is derived from an EMBL/GenBank/DDBJ whole genome shotgun (WGS) entry which is preliminary data.</text>
</comment>
<feature type="compositionally biased region" description="Low complexity" evidence="1">
    <location>
        <begin position="1"/>
        <end position="25"/>
    </location>
</feature>